<dbReference type="AlphaFoldDB" id="A0A7G9SN33"/>
<keyword evidence="1" id="KW-0489">Methyltransferase</keyword>
<gene>
    <name evidence="1" type="ORF">H9L16_11305</name>
</gene>
<dbReference type="EMBL" id="CP060719">
    <property type="protein sequence ID" value="QNN69258.1"/>
    <property type="molecule type" value="Genomic_DNA"/>
</dbReference>
<dbReference type="Pfam" id="PF13578">
    <property type="entry name" value="Methyltransf_24"/>
    <property type="match status" value="1"/>
</dbReference>
<dbReference type="SUPFAM" id="SSF53335">
    <property type="entry name" value="S-adenosyl-L-methionine-dependent methyltransferases"/>
    <property type="match status" value="1"/>
</dbReference>
<evidence type="ECO:0000313" key="1">
    <source>
        <dbReference type="EMBL" id="QNN69258.1"/>
    </source>
</evidence>
<dbReference type="GO" id="GO:0008168">
    <property type="term" value="F:methyltransferase activity"/>
    <property type="evidence" value="ECO:0007669"/>
    <property type="project" value="UniProtKB-KW"/>
</dbReference>
<keyword evidence="2" id="KW-1185">Reference proteome</keyword>
<reference evidence="1 2" key="1">
    <citation type="submission" date="2020-08" db="EMBL/GenBank/DDBJ databases">
        <title>Genome sequence of Thermomonas carbonis KCTC 42013T.</title>
        <authorList>
            <person name="Hyun D.-W."/>
            <person name="Bae J.-W."/>
        </authorList>
    </citation>
    <scope>NUCLEOTIDE SEQUENCE [LARGE SCALE GENOMIC DNA]</scope>
    <source>
        <strain evidence="1 2">KCTC 42013</strain>
    </source>
</reference>
<dbReference type="RefSeq" id="WP_187551781.1">
    <property type="nucleotide sequence ID" value="NZ_BMZL01000002.1"/>
</dbReference>
<dbReference type="Gene3D" id="3.40.50.150">
    <property type="entry name" value="Vaccinia Virus protein VP39"/>
    <property type="match status" value="1"/>
</dbReference>
<evidence type="ECO:0000313" key="2">
    <source>
        <dbReference type="Proteomes" id="UP000515804"/>
    </source>
</evidence>
<organism evidence="1 2">
    <name type="scientific">Thermomonas carbonis</name>
    <dbReference type="NCBI Taxonomy" id="1463158"/>
    <lineage>
        <taxon>Bacteria</taxon>
        <taxon>Pseudomonadati</taxon>
        <taxon>Pseudomonadota</taxon>
        <taxon>Gammaproteobacteria</taxon>
        <taxon>Lysobacterales</taxon>
        <taxon>Lysobacteraceae</taxon>
        <taxon>Thermomonas</taxon>
    </lineage>
</organism>
<dbReference type="Proteomes" id="UP000515804">
    <property type="component" value="Chromosome"/>
</dbReference>
<protein>
    <submittedName>
        <fullName evidence="1">Class I SAM-dependent methyltransferase</fullName>
    </submittedName>
</protein>
<sequence length="328" mass="37239">MTFSIRSLLRPLRRKLDRIITSRGFLSYQAGAMDRRRLGSGDLAAFDGHDHILLRRHYYLPLPDAKDLASQRETELIGCDFDADACFAFHAEHVARYDPEFRQFPNSGPASVDDYHLVNGTFMALDGNMYYGLIRALAPARIIEIGSGNSTKLACAAIRRNVAEGRVASTLTCIEPFHTEVLEGLPEVSRILRSYVQDVAMDEFTSLEAGDILFIDSTHTVRPGGDVWWEICEILPRLNPGVLVHIHDISLPQPYPSRTLDNHWYWMEQYMLQAFLSFNRRYSVVWAGNFLMLKAPARMTSLFGEEYSAMRAAYPDSEPASLWLRVEA</sequence>
<proteinExistence type="predicted"/>
<accession>A0A7G9SN33</accession>
<dbReference type="InterPro" id="IPR029063">
    <property type="entry name" value="SAM-dependent_MTases_sf"/>
</dbReference>
<keyword evidence="1" id="KW-0808">Transferase</keyword>
<dbReference type="KEGG" id="tcn:H9L16_11305"/>
<name>A0A7G9SN33_9GAMM</name>
<dbReference type="GO" id="GO:0032259">
    <property type="term" value="P:methylation"/>
    <property type="evidence" value="ECO:0007669"/>
    <property type="project" value="UniProtKB-KW"/>
</dbReference>